<keyword evidence="1" id="KW-1133">Transmembrane helix</keyword>
<dbReference type="InterPro" id="IPR029044">
    <property type="entry name" value="Nucleotide-diphossugar_trans"/>
</dbReference>
<feature type="transmembrane region" description="Helical" evidence="1">
    <location>
        <begin position="339"/>
        <end position="360"/>
    </location>
</feature>
<keyword evidence="1" id="KW-0472">Membrane</keyword>
<keyword evidence="3" id="KW-1185">Reference proteome</keyword>
<dbReference type="AlphaFoldDB" id="A0A845ATH5"/>
<protein>
    <submittedName>
        <fullName evidence="2">Uncharacterized protein</fullName>
    </submittedName>
</protein>
<evidence type="ECO:0000313" key="3">
    <source>
        <dbReference type="Proteomes" id="UP000446786"/>
    </source>
</evidence>
<feature type="transmembrane region" description="Helical" evidence="1">
    <location>
        <begin position="274"/>
        <end position="292"/>
    </location>
</feature>
<proteinExistence type="predicted"/>
<dbReference type="Proteomes" id="UP000446786">
    <property type="component" value="Unassembled WGS sequence"/>
</dbReference>
<dbReference type="RefSeq" id="WP_160779783.1">
    <property type="nucleotide sequence ID" value="NZ_BAAAZF010000001.1"/>
</dbReference>
<dbReference type="EMBL" id="WTYE01000001">
    <property type="protein sequence ID" value="MXP32443.1"/>
    <property type="molecule type" value="Genomic_DNA"/>
</dbReference>
<dbReference type="SUPFAM" id="SSF53448">
    <property type="entry name" value="Nucleotide-diphospho-sugar transferases"/>
    <property type="match status" value="1"/>
</dbReference>
<sequence length="408" mass="42885">MAAFHAPPIPPLEAVGGSHAVRVALLSLDTTSGTGPSNAVRIAGPSLLERQVDVALALGCERILLSTPQQDSVAVAAQHLAEQADVQFRVVRQGRSILGSLTQQDELLVLTEGLLLTDSSALDLLRDGPVILTVPAETGASEGYERLDRDKAWAGAMVLPGRVLEQLDALPDDIEPVAALLRAGRSAGVGEKALPPDLLKKRLWSLVTTETPEEPTSFSSVGHDEHESVLARVAVGPIARVIVRKPRLAGVALAVGGVFSLGAVGLVANSWPAIAALCLVPALLGLRSWVAARSFVDARHFSSRPRDWVGQVAVRLTDGIGVAALLVGLLTIFDVKTAVYLAFVPHFCWTLACQFSHGYLFRDRESFWLLVGATGLAGFWLAGSALATLAGLAGIAATLRKGSAITRA</sequence>
<evidence type="ECO:0000256" key="1">
    <source>
        <dbReference type="SAM" id="Phobius"/>
    </source>
</evidence>
<dbReference type="OrthoDB" id="8477220at2"/>
<accession>A0A845ATH5</accession>
<gene>
    <name evidence="2" type="ORF">GRI94_11500</name>
</gene>
<evidence type="ECO:0000313" key="2">
    <source>
        <dbReference type="EMBL" id="MXP32443.1"/>
    </source>
</evidence>
<feature type="transmembrane region" description="Helical" evidence="1">
    <location>
        <begin position="248"/>
        <end position="268"/>
    </location>
</feature>
<comment type="caution">
    <text evidence="2">The sequence shown here is derived from an EMBL/GenBank/DDBJ whole genome shotgun (WGS) entry which is preliminary data.</text>
</comment>
<name>A0A845ATH5_9SPHN</name>
<feature type="transmembrane region" description="Helical" evidence="1">
    <location>
        <begin position="312"/>
        <end position="333"/>
    </location>
</feature>
<organism evidence="2 3">
    <name type="scientific">Parerythrobacter jejuensis</name>
    <dbReference type="NCBI Taxonomy" id="795812"/>
    <lineage>
        <taxon>Bacteria</taxon>
        <taxon>Pseudomonadati</taxon>
        <taxon>Pseudomonadota</taxon>
        <taxon>Alphaproteobacteria</taxon>
        <taxon>Sphingomonadales</taxon>
        <taxon>Erythrobacteraceae</taxon>
        <taxon>Parerythrobacter</taxon>
    </lineage>
</organism>
<keyword evidence="1" id="KW-0812">Transmembrane</keyword>
<reference evidence="2 3" key="1">
    <citation type="submission" date="2019-12" db="EMBL/GenBank/DDBJ databases">
        <title>Genomic-based taxomic classification of the family Erythrobacteraceae.</title>
        <authorList>
            <person name="Xu L."/>
        </authorList>
    </citation>
    <scope>NUCLEOTIDE SEQUENCE [LARGE SCALE GENOMIC DNA]</scope>
    <source>
        <strain evidence="2 3">JCM 16677</strain>
    </source>
</reference>
<feature type="transmembrane region" description="Helical" evidence="1">
    <location>
        <begin position="367"/>
        <end position="397"/>
    </location>
</feature>